<evidence type="ECO:0000256" key="3">
    <source>
        <dbReference type="ARBA" id="ARBA00022475"/>
    </source>
</evidence>
<evidence type="ECO:0000256" key="4">
    <source>
        <dbReference type="ARBA" id="ARBA00022692"/>
    </source>
</evidence>
<name>A0A6J6K009_9ZZZZ</name>
<reference evidence="8" key="1">
    <citation type="submission" date="2020-05" db="EMBL/GenBank/DDBJ databases">
        <authorList>
            <person name="Chiriac C."/>
            <person name="Salcher M."/>
            <person name="Ghai R."/>
            <person name="Kavagutti S V."/>
        </authorList>
    </citation>
    <scope>NUCLEOTIDE SEQUENCE</scope>
</reference>
<dbReference type="GO" id="GO:0005886">
    <property type="term" value="C:plasma membrane"/>
    <property type="evidence" value="ECO:0007669"/>
    <property type="project" value="UniProtKB-SubCell"/>
</dbReference>
<dbReference type="EMBL" id="CAEZWB010000021">
    <property type="protein sequence ID" value="CAB4642118.1"/>
    <property type="molecule type" value="Genomic_DNA"/>
</dbReference>
<evidence type="ECO:0000256" key="2">
    <source>
        <dbReference type="ARBA" id="ARBA00022448"/>
    </source>
</evidence>
<keyword evidence="3" id="KW-1003">Cell membrane</keyword>
<sequence>MTTAQVLLVLVIIFATSVVQSVAGFGFALLAVPLMVVVIDLQSAVIISSFVGTLSNLLQSWQLRRNINRSMTKRFLLATVVGSPVGLLLFVYANQSALKIMLGVSILFGVYVLSRGLELQHVSSWLDWIMGVLSGVLLMATSTNGPPLVFVLQARKIDPSTFRATLNMVFLVSGAFGLVMFGLAGEVFQSDVNMAAISVPAMVIGISLGGVLRKYVQQDLFKKIVLVLLAVGGLSSVLGGLLG</sequence>
<evidence type="ECO:0000256" key="1">
    <source>
        <dbReference type="ARBA" id="ARBA00004651"/>
    </source>
</evidence>
<proteinExistence type="predicted"/>
<dbReference type="AlphaFoldDB" id="A0A6J6K009"/>
<feature type="transmembrane region" description="Helical" evidence="7">
    <location>
        <begin position="164"/>
        <end position="188"/>
    </location>
</feature>
<dbReference type="PANTHER" id="PTHR30269">
    <property type="entry name" value="TRANSMEMBRANE PROTEIN YFCA"/>
    <property type="match status" value="1"/>
</dbReference>
<organism evidence="8">
    <name type="scientific">freshwater metagenome</name>
    <dbReference type="NCBI Taxonomy" id="449393"/>
    <lineage>
        <taxon>unclassified sequences</taxon>
        <taxon>metagenomes</taxon>
        <taxon>ecological metagenomes</taxon>
    </lineage>
</organism>
<feature type="transmembrane region" description="Helical" evidence="7">
    <location>
        <begin position="224"/>
        <end position="242"/>
    </location>
</feature>
<feature type="transmembrane region" description="Helical" evidence="7">
    <location>
        <begin position="194"/>
        <end position="212"/>
    </location>
</feature>
<comment type="subcellular location">
    <subcellularLocation>
        <location evidence="1">Cell membrane</location>
        <topology evidence="1">Multi-pass membrane protein</topology>
    </subcellularLocation>
</comment>
<evidence type="ECO:0000256" key="5">
    <source>
        <dbReference type="ARBA" id="ARBA00022989"/>
    </source>
</evidence>
<evidence type="ECO:0000313" key="8">
    <source>
        <dbReference type="EMBL" id="CAB4642118.1"/>
    </source>
</evidence>
<feature type="transmembrane region" description="Helical" evidence="7">
    <location>
        <begin position="75"/>
        <end position="93"/>
    </location>
</feature>
<dbReference type="InterPro" id="IPR052017">
    <property type="entry name" value="TSUP"/>
</dbReference>
<keyword evidence="2" id="KW-0813">Transport</keyword>
<feature type="transmembrane region" description="Helical" evidence="7">
    <location>
        <begin position="128"/>
        <end position="152"/>
    </location>
</feature>
<protein>
    <submittedName>
        <fullName evidence="8">Unannotated protein</fullName>
    </submittedName>
</protein>
<gene>
    <name evidence="8" type="ORF">UFOPK2166_00294</name>
</gene>
<evidence type="ECO:0000256" key="7">
    <source>
        <dbReference type="SAM" id="Phobius"/>
    </source>
</evidence>
<accession>A0A6J6K009</accession>
<feature type="transmembrane region" description="Helical" evidence="7">
    <location>
        <begin position="31"/>
        <end position="54"/>
    </location>
</feature>
<dbReference type="InterPro" id="IPR002781">
    <property type="entry name" value="TM_pro_TauE-like"/>
</dbReference>
<keyword evidence="5 7" id="KW-1133">Transmembrane helix</keyword>
<evidence type="ECO:0000256" key="6">
    <source>
        <dbReference type="ARBA" id="ARBA00023136"/>
    </source>
</evidence>
<keyword evidence="4 7" id="KW-0812">Transmembrane</keyword>
<keyword evidence="6 7" id="KW-0472">Membrane</keyword>
<dbReference type="PANTHER" id="PTHR30269:SF37">
    <property type="entry name" value="MEMBRANE TRANSPORTER PROTEIN"/>
    <property type="match status" value="1"/>
</dbReference>
<dbReference type="Pfam" id="PF01925">
    <property type="entry name" value="TauE"/>
    <property type="match status" value="1"/>
</dbReference>